<sequence>MSLSDATQDEVGGELPPKEASPNAFRRAPLNIRRITRNGAVALLVVALTGSLITTGVLVSQLSDLTIRVNTLDAAFRSGQIGQLTTNVTALEARLKTLETQANGLAPLPEAVQSNAAALASVGDRLSQMRTSADDSREEMAQLLQRVNGLENDLKQSARRFDEVSRQLTQKPTESEKAKPAPALKAAVSAKKINRSARRVVRLAAPFVLTGIERRGGQTFAVVIPRGMTQISAMRLLSPGDGMQGWTLRAIESGGTALFEVNGSEQRLQVQ</sequence>
<dbReference type="STRING" id="1161919.EPIR_0599"/>
<dbReference type="Gene3D" id="1.20.1480.30">
    <property type="entry name" value="Designed four-helix bundle protein"/>
    <property type="match status" value="1"/>
</dbReference>
<evidence type="ECO:0000256" key="2">
    <source>
        <dbReference type="SAM" id="Phobius"/>
    </source>
</evidence>
<evidence type="ECO:0000313" key="3">
    <source>
        <dbReference type="EMBL" id="CCG85964.1"/>
    </source>
</evidence>
<organism evidence="3 4">
    <name type="scientific">Erwinia piriflorinigrans CFBP 5888</name>
    <dbReference type="NCBI Taxonomy" id="1161919"/>
    <lineage>
        <taxon>Bacteria</taxon>
        <taxon>Pseudomonadati</taxon>
        <taxon>Pseudomonadota</taxon>
        <taxon>Gammaproteobacteria</taxon>
        <taxon>Enterobacterales</taxon>
        <taxon>Erwiniaceae</taxon>
        <taxon>Erwinia</taxon>
    </lineage>
</organism>
<evidence type="ECO:0000313" key="4">
    <source>
        <dbReference type="Proteomes" id="UP000018217"/>
    </source>
</evidence>
<evidence type="ECO:0008006" key="5">
    <source>
        <dbReference type="Google" id="ProtNLM"/>
    </source>
</evidence>
<protein>
    <recommendedName>
        <fullName evidence="5">Plasmid transfer protein</fullName>
    </recommendedName>
</protein>
<gene>
    <name evidence="3" type="ORF">EPIR_0599</name>
</gene>
<keyword evidence="2" id="KW-0472">Membrane</keyword>
<feature type="region of interest" description="Disordered" evidence="1">
    <location>
        <begin position="161"/>
        <end position="180"/>
    </location>
</feature>
<feature type="region of interest" description="Disordered" evidence="1">
    <location>
        <begin position="1"/>
        <end position="22"/>
    </location>
</feature>
<dbReference type="OrthoDB" id="6497446at2"/>
<proteinExistence type="predicted"/>
<dbReference type="Proteomes" id="UP000018217">
    <property type="component" value="Unassembled WGS sequence"/>
</dbReference>
<dbReference type="AlphaFoldDB" id="V5Z4Q7"/>
<keyword evidence="4" id="KW-1185">Reference proteome</keyword>
<feature type="transmembrane region" description="Helical" evidence="2">
    <location>
        <begin position="40"/>
        <end position="59"/>
    </location>
</feature>
<comment type="caution">
    <text evidence="3">The sequence shown here is derived from an EMBL/GenBank/DDBJ whole genome shotgun (WGS) entry which is preliminary data.</text>
</comment>
<keyword evidence="2" id="KW-1133">Transmembrane helix</keyword>
<accession>V5Z4Q7</accession>
<reference evidence="3 4" key="1">
    <citation type="journal article" date="2013" name="Syst. Appl. Microbiol.">
        <title>Phylogenetic position and virulence apparatus of the pear flower necrosis pathogen Erwinia piriflorinigrans CFBP 5888T as assessed by comparative genomics.</title>
        <authorList>
            <person name="Smits T.H."/>
            <person name="Rezzonico F."/>
            <person name="Lopez M.M."/>
            <person name="Blom J."/>
            <person name="Goesmann A."/>
            <person name="Frey J.E."/>
            <person name="Duffy B."/>
        </authorList>
    </citation>
    <scope>NUCLEOTIDE SEQUENCE [LARGE SCALE GENOMIC DNA]</scope>
    <source>
        <strain evidence="4">CFBP5888</strain>
    </source>
</reference>
<keyword evidence="2" id="KW-0812">Transmembrane</keyword>
<name>V5Z4Q7_9GAMM</name>
<dbReference type="EMBL" id="CAHS01000006">
    <property type="protein sequence ID" value="CCG85964.1"/>
    <property type="molecule type" value="Genomic_DNA"/>
</dbReference>
<dbReference type="RefSeq" id="WP_023653801.1">
    <property type="nucleotide sequence ID" value="NZ_CAHS01000006.1"/>
</dbReference>
<evidence type="ECO:0000256" key="1">
    <source>
        <dbReference type="SAM" id="MobiDB-lite"/>
    </source>
</evidence>